<name>A0A4Z1GD65_9HELO</name>
<dbReference type="EMBL" id="PQXK01000368">
    <property type="protein sequence ID" value="TGO31997.1"/>
    <property type="molecule type" value="Genomic_DNA"/>
</dbReference>
<dbReference type="AlphaFoldDB" id="A0A4Z1GD65"/>
<keyword evidence="3" id="KW-1185">Reference proteome</keyword>
<proteinExistence type="predicted"/>
<feature type="compositionally biased region" description="Polar residues" evidence="1">
    <location>
        <begin position="117"/>
        <end position="130"/>
    </location>
</feature>
<accession>A0A4Z1GD65</accession>
<evidence type="ECO:0000256" key="1">
    <source>
        <dbReference type="SAM" id="MobiDB-lite"/>
    </source>
</evidence>
<feature type="compositionally biased region" description="Low complexity" evidence="1">
    <location>
        <begin position="63"/>
        <end position="72"/>
    </location>
</feature>
<comment type="caution">
    <text evidence="2">The sequence shown here is derived from an EMBL/GenBank/DDBJ whole genome shotgun (WGS) entry which is preliminary data.</text>
</comment>
<evidence type="ECO:0000313" key="3">
    <source>
        <dbReference type="Proteomes" id="UP000297814"/>
    </source>
</evidence>
<gene>
    <name evidence="2" type="ORF">BHYA_0369g00040</name>
</gene>
<feature type="compositionally biased region" description="Basic and acidic residues" evidence="1">
    <location>
        <begin position="221"/>
        <end position="230"/>
    </location>
</feature>
<evidence type="ECO:0000313" key="2">
    <source>
        <dbReference type="EMBL" id="TGO31997.1"/>
    </source>
</evidence>
<dbReference type="Proteomes" id="UP000297814">
    <property type="component" value="Unassembled WGS sequence"/>
</dbReference>
<protein>
    <submittedName>
        <fullName evidence="2">Uncharacterized protein</fullName>
    </submittedName>
</protein>
<reference evidence="2 3" key="1">
    <citation type="submission" date="2017-12" db="EMBL/GenBank/DDBJ databases">
        <title>Comparative genomics of Botrytis spp.</title>
        <authorList>
            <person name="Valero-Jimenez C.A."/>
            <person name="Tapia P."/>
            <person name="Veloso J."/>
            <person name="Silva-Moreno E."/>
            <person name="Staats M."/>
            <person name="Valdes J.H."/>
            <person name="Van Kan J.A.L."/>
        </authorList>
    </citation>
    <scope>NUCLEOTIDE SEQUENCE [LARGE SCALE GENOMIC DNA]</scope>
    <source>
        <strain evidence="2 3">Bh0001</strain>
    </source>
</reference>
<feature type="region of interest" description="Disordered" evidence="1">
    <location>
        <begin position="39"/>
        <end position="95"/>
    </location>
</feature>
<sequence length="230" mass="25536">MENNNLTLRSMFTLGDCGAAIGRQYSRICGSSRSYRDDTEAYIPGQTELGPSIRDSNRRRSHPTPTSRPVSRGPDTHGLSSRHLHPPISSQAQPYHRLYPDARSRPKNETVRYSTQIPRFQESTYQPIQYSTPSPSAQSASANSRRLVTPGKFSLPSSSSRQMSSIPRSRVSTRESHSRGAKNTGAKLNPTILGPNGYAYISPNVSTRRETAESGASYELDESRFEKEDV</sequence>
<feature type="compositionally biased region" description="Low complexity" evidence="1">
    <location>
        <begin position="131"/>
        <end position="144"/>
    </location>
</feature>
<organism evidence="2 3">
    <name type="scientific">Botrytis hyacinthi</name>
    <dbReference type="NCBI Taxonomy" id="278943"/>
    <lineage>
        <taxon>Eukaryota</taxon>
        <taxon>Fungi</taxon>
        <taxon>Dikarya</taxon>
        <taxon>Ascomycota</taxon>
        <taxon>Pezizomycotina</taxon>
        <taxon>Leotiomycetes</taxon>
        <taxon>Helotiales</taxon>
        <taxon>Sclerotiniaceae</taxon>
        <taxon>Botrytis</taxon>
    </lineage>
</organism>
<feature type="compositionally biased region" description="Low complexity" evidence="1">
    <location>
        <begin position="154"/>
        <end position="170"/>
    </location>
</feature>
<feature type="region of interest" description="Disordered" evidence="1">
    <location>
        <begin position="117"/>
        <end position="230"/>
    </location>
</feature>